<dbReference type="EMBL" id="MHCH01000038">
    <property type="protein sequence ID" value="OGY16784.1"/>
    <property type="molecule type" value="Genomic_DNA"/>
</dbReference>
<protein>
    <submittedName>
        <fullName evidence="7">ATP synthase F1 subunit delta</fullName>
    </submittedName>
</protein>
<dbReference type="Proteomes" id="UP000177324">
    <property type="component" value="Unassembled WGS sequence"/>
</dbReference>
<dbReference type="PRINTS" id="PR00125">
    <property type="entry name" value="ATPASEDELTA"/>
</dbReference>
<evidence type="ECO:0000313" key="8">
    <source>
        <dbReference type="Proteomes" id="UP000177324"/>
    </source>
</evidence>
<evidence type="ECO:0000256" key="3">
    <source>
        <dbReference type="ARBA" id="ARBA00022781"/>
    </source>
</evidence>
<comment type="subcellular location">
    <subcellularLocation>
        <location evidence="1">Membrane</location>
    </subcellularLocation>
</comment>
<evidence type="ECO:0000313" key="7">
    <source>
        <dbReference type="EMBL" id="OGY16784.1"/>
    </source>
</evidence>
<dbReference type="GO" id="GO:0046933">
    <property type="term" value="F:proton-transporting ATP synthase activity, rotational mechanism"/>
    <property type="evidence" value="ECO:0007669"/>
    <property type="project" value="InterPro"/>
</dbReference>
<accession>A0A1G1VN66</accession>
<dbReference type="PANTHER" id="PTHR11910">
    <property type="entry name" value="ATP SYNTHASE DELTA CHAIN"/>
    <property type="match status" value="1"/>
</dbReference>
<gene>
    <name evidence="7" type="ORF">A2784_02165</name>
</gene>
<organism evidence="7 8">
    <name type="scientific">Candidatus Chisholmbacteria bacterium RIFCSPHIGHO2_01_FULL_48_12</name>
    <dbReference type="NCBI Taxonomy" id="1797589"/>
    <lineage>
        <taxon>Bacteria</taxon>
        <taxon>Candidatus Chisholmiibacteriota</taxon>
    </lineage>
</organism>
<dbReference type="Pfam" id="PF00213">
    <property type="entry name" value="OSCP"/>
    <property type="match status" value="1"/>
</dbReference>
<evidence type="ECO:0000256" key="4">
    <source>
        <dbReference type="ARBA" id="ARBA00023065"/>
    </source>
</evidence>
<evidence type="ECO:0000256" key="5">
    <source>
        <dbReference type="ARBA" id="ARBA00023136"/>
    </source>
</evidence>
<keyword evidence="6" id="KW-0066">ATP synthesis</keyword>
<keyword evidence="2" id="KW-0813">Transport</keyword>
<proteinExistence type="predicted"/>
<name>A0A1G1VN66_9BACT</name>
<evidence type="ECO:0000256" key="1">
    <source>
        <dbReference type="ARBA" id="ARBA00004370"/>
    </source>
</evidence>
<reference evidence="7 8" key="1">
    <citation type="journal article" date="2016" name="Nat. Commun.">
        <title>Thousands of microbial genomes shed light on interconnected biogeochemical processes in an aquifer system.</title>
        <authorList>
            <person name="Anantharaman K."/>
            <person name="Brown C.T."/>
            <person name="Hug L.A."/>
            <person name="Sharon I."/>
            <person name="Castelle C.J."/>
            <person name="Probst A.J."/>
            <person name="Thomas B.C."/>
            <person name="Singh A."/>
            <person name="Wilkins M.J."/>
            <person name="Karaoz U."/>
            <person name="Brodie E.L."/>
            <person name="Williams K.H."/>
            <person name="Hubbard S.S."/>
            <person name="Banfield J.F."/>
        </authorList>
    </citation>
    <scope>NUCLEOTIDE SEQUENCE [LARGE SCALE GENOMIC DNA]</scope>
</reference>
<dbReference type="GO" id="GO:0016020">
    <property type="term" value="C:membrane"/>
    <property type="evidence" value="ECO:0007669"/>
    <property type="project" value="UniProtKB-SubCell"/>
</dbReference>
<keyword evidence="4" id="KW-0406">Ion transport</keyword>
<dbReference type="AlphaFoldDB" id="A0A1G1VN66"/>
<sequence>MTLTHNRVDAITRGFIKYLDKTGQLQLLPELARRSLRESKIKFDPNVAKVQAPVRLTKTQVETLADTLSQLFKRPVQVTPGVRPDLIGGIFIRIGDKVIDLSLKTKLDTLENRLTN</sequence>
<dbReference type="InterPro" id="IPR000711">
    <property type="entry name" value="ATPase_OSCP/dsu"/>
</dbReference>
<keyword evidence="5" id="KW-0472">Membrane</keyword>
<evidence type="ECO:0000256" key="6">
    <source>
        <dbReference type="ARBA" id="ARBA00023310"/>
    </source>
</evidence>
<evidence type="ECO:0000256" key="2">
    <source>
        <dbReference type="ARBA" id="ARBA00022448"/>
    </source>
</evidence>
<dbReference type="STRING" id="1797589.A2784_02165"/>
<dbReference type="NCBIfam" id="TIGR01145">
    <property type="entry name" value="ATP_synt_delta"/>
    <property type="match status" value="1"/>
</dbReference>
<comment type="caution">
    <text evidence="7">The sequence shown here is derived from an EMBL/GenBank/DDBJ whole genome shotgun (WGS) entry which is preliminary data.</text>
</comment>
<keyword evidence="3" id="KW-0375">Hydrogen ion transport</keyword>